<evidence type="ECO:0000256" key="1">
    <source>
        <dbReference type="SAM" id="SignalP"/>
    </source>
</evidence>
<evidence type="ECO:0000313" key="2">
    <source>
        <dbReference type="EMBL" id="KNH01625.1"/>
    </source>
</evidence>
<accession>A0A0L1KC44</accession>
<dbReference type="Proteomes" id="UP000037446">
    <property type="component" value="Unassembled WGS sequence"/>
</dbReference>
<proteinExistence type="predicted"/>
<dbReference type="PATRIC" id="fig|1306953.7.peg.769"/>
<dbReference type="STRING" id="1306953.J121_759"/>
<comment type="caution">
    <text evidence="2">The sequence shown here is derived from an EMBL/GenBank/DDBJ whole genome shotgun (WGS) entry which is preliminary data.</text>
</comment>
<evidence type="ECO:0000313" key="3">
    <source>
        <dbReference type="Proteomes" id="UP000037446"/>
    </source>
</evidence>
<feature type="signal peptide" evidence="1">
    <location>
        <begin position="1"/>
        <end position="23"/>
    </location>
</feature>
<evidence type="ECO:0008006" key="4">
    <source>
        <dbReference type="Google" id="ProtNLM"/>
    </source>
</evidence>
<feature type="chain" id="PRO_5005554315" description="Transporter" evidence="1">
    <location>
        <begin position="24"/>
        <end position="378"/>
    </location>
</feature>
<sequence>MKHGFVRAALALLPLLAAYPAQAQDNPASSDPAGEVIVVTPVTLHPAAGLMNEHTHDGGEFMIGLRYTRSSYSGANRAGTRTLSDAEVFAAGYSVRGSDMVMDMVMLDVMYAPNDKLTLMVMPHWMRHTMTMVGIDPGNTGMGDMAMGDMAMGGMPMGDMDHGHSGMAFGQTMTHATQGIGDTLVSASYRLAHQPRFKAHATLGLWSPTGKVDRKNSDGTFVHYMMQSGSGTWDIEPSVTVSGQAGMVGWGAQASYRWRTEDANKSGFAFGDKAQATGWLSYLVDNGFSLTSRLTWEHEGRIEGHYDGPHKHHTPADIQANYGGDKVLAGLGANVALPLAGPDRPQLGIEAGIPVYQNLNGIQLPEDWRLSVSLGKTF</sequence>
<protein>
    <recommendedName>
        <fullName evidence="4">Transporter</fullName>
    </recommendedName>
</protein>
<name>A0A0L1KC44_9SPHN</name>
<organism evidence="2 3">
    <name type="scientific">Qipengyuania citrea LAMA 915</name>
    <dbReference type="NCBI Taxonomy" id="1306953"/>
    <lineage>
        <taxon>Bacteria</taxon>
        <taxon>Pseudomonadati</taxon>
        <taxon>Pseudomonadota</taxon>
        <taxon>Alphaproteobacteria</taxon>
        <taxon>Sphingomonadales</taxon>
        <taxon>Erythrobacteraceae</taxon>
        <taxon>Qipengyuania</taxon>
    </lineage>
</organism>
<keyword evidence="1" id="KW-0732">Signal</keyword>
<gene>
    <name evidence="2" type="ORF">J121_759</name>
</gene>
<dbReference type="RefSeq" id="WP_050600913.1">
    <property type="nucleotide sequence ID" value="NZ_JYNE01000026.1"/>
</dbReference>
<dbReference type="EMBL" id="JYNE01000026">
    <property type="protein sequence ID" value="KNH01625.1"/>
    <property type="molecule type" value="Genomic_DNA"/>
</dbReference>
<reference evidence="2" key="1">
    <citation type="submission" date="2015-02" db="EMBL/GenBank/DDBJ databases">
        <authorList>
            <person name="Chooi Y.-H."/>
        </authorList>
    </citation>
    <scope>NUCLEOTIDE SEQUENCE [LARGE SCALE GENOMIC DNA]</scope>
    <source>
        <strain evidence="2">LAMA 915</strain>
    </source>
</reference>
<dbReference type="AlphaFoldDB" id="A0A0L1KC44"/>